<gene>
    <name evidence="1" type="ORF">GCM10007894_08510</name>
</gene>
<dbReference type="InterPro" id="IPR029058">
    <property type="entry name" value="AB_hydrolase_fold"/>
</dbReference>
<name>A0AA37TKC9_9GAMM</name>
<dbReference type="SUPFAM" id="SSF53474">
    <property type="entry name" value="alpha/beta-Hydrolases"/>
    <property type="match status" value="1"/>
</dbReference>
<accession>A0AA37TKC9</accession>
<dbReference type="Proteomes" id="UP001157439">
    <property type="component" value="Unassembled WGS sequence"/>
</dbReference>
<organism evidence="1 2">
    <name type="scientific">Paraferrimonas haliotis</name>
    <dbReference type="NCBI Taxonomy" id="2013866"/>
    <lineage>
        <taxon>Bacteria</taxon>
        <taxon>Pseudomonadati</taxon>
        <taxon>Pseudomonadota</taxon>
        <taxon>Gammaproteobacteria</taxon>
        <taxon>Alteromonadales</taxon>
        <taxon>Ferrimonadaceae</taxon>
        <taxon>Paraferrimonas</taxon>
    </lineage>
</organism>
<evidence type="ECO:0000313" key="2">
    <source>
        <dbReference type="Proteomes" id="UP001157439"/>
    </source>
</evidence>
<sequence>MKKLAIITLHGMGNHTQGYEQAFQQALTAQVSDTLGQRTAQQLEFIPVTYGPILQQPQDALWQAMLQEPSNNLDYQSLREFLLYGLGDAGSLAYSAHRQPQKYLAVQETIVAALTRAFETLRSPDKPLNPNKPVILVAHSLGCQVLANYLWDVQHKRYLCDAYSQANPQLCEFLKLSSAIGLVTLGCNIPLFTAGLDERRCFNKPNADFQWLNIYDPDDVLGWPLKQLGPSFEWVQDKPLQVGNLLSGWTPLSHSAYWNDKKVLASITPLIKQALTG</sequence>
<protein>
    <submittedName>
        <fullName evidence="1">Uncharacterized protein</fullName>
    </submittedName>
</protein>
<keyword evidence="2" id="KW-1185">Reference proteome</keyword>
<dbReference type="Gene3D" id="3.40.50.1820">
    <property type="entry name" value="alpha/beta hydrolase"/>
    <property type="match status" value="1"/>
</dbReference>
<evidence type="ECO:0000313" key="1">
    <source>
        <dbReference type="EMBL" id="GLS82874.1"/>
    </source>
</evidence>
<proteinExistence type="predicted"/>
<reference evidence="1 2" key="1">
    <citation type="journal article" date="2014" name="Int. J. Syst. Evol. Microbiol.">
        <title>Complete genome sequence of Corynebacterium casei LMG S-19264T (=DSM 44701T), isolated from a smear-ripened cheese.</title>
        <authorList>
            <consortium name="US DOE Joint Genome Institute (JGI-PGF)"/>
            <person name="Walter F."/>
            <person name="Albersmeier A."/>
            <person name="Kalinowski J."/>
            <person name="Ruckert C."/>
        </authorList>
    </citation>
    <scope>NUCLEOTIDE SEQUENCE [LARGE SCALE GENOMIC DNA]</scope>
    <source>
        <strain evidence="1 2">NBRC 112785</strain>
    </source>
</reference>
<dbReference type="RefSeq" id="WP_095497542.1">
    <property type="nucleotide sequence ID" value="NZ_BSPO01000002.1"/>
</dbReference>
<dbReference type="EMBL" id="BSPO01000002">
    <property type="protein sequence ID" value="GLS82874.1"/>
    <property type="molecule type" value="Genomic_DNA"/>
</dbReference>
<dbReference type="AlphaFoldDB" id="A0AA37TKC9"/>
<comment type="caution">
    <text evidence="1">The sequence shown here is derived from an EMBL/GenBank/DDBJ whole genome shotgun (WGS) entry which is preliminary data.</text>
</comment>